<reference evidence="9 10" key="1">
    <citation type="journal article" date="2016" name="Nat. Commun.">
        <title>Thousands of microbial genomes shed light on interconnected biogeochemical processes in an aquifer system.</title>
        <authorList>
            <person name="Anantharaman K."/>
            <person name="Brown C.T."/>
            <person name="Hug L.A."/>
            <person name="Sharon I."/>
            <person name="Castelle C.J."/>
            <person name="Probst A.J."/>
            <person name="Thomas B.C."/>
            <person name="Singh A."/>
            <person name="Wilkins M.J."/>
            <person name="Karaoz U."/>
            <person name="Brodie E.L."/>
            <person name="Williams K.H."/>
            <person name="Hubbard S.S."/>
            <person name="Banfield J.F."/>
        </authorList>
    </citation>
    <scope>NUCLEOTIDE SEQUENCE [LARGE SCALE GENOMIC DNA]</scope>
</reference>
<sequence>MIMTLEELYKIIKDRKENLPAGSYVTTLIKEGDDRIAQKIGEEATEVIIAAKNRNKKLLVSEVADLWFHLLVLLVNKNVSVKKVMNELKKRSKLSA</sequence>
<evidence type="ECO:0000256" key="7">
    <source>
        <dbReference type="ARBA" id="ARBA00023102"/>
    </source>
</evidence>
<dbReference type="EC" id="3.6.1.31" evidence="8"/>
<gene>
    <name evidence="8" type="primary">hisE</name>
    <name evidence="9" type="ORF">A3A93_02320</name>
</gene>
<dbReference type="GO" id="GO:0004636">
    <property type="term" value="F:phosphoribosyl-ATP diphosphatase activity"/>
    <property type="evidence" value="ECO:0007669"/>
    <property type="project" value="UniProtKB-UniRule"/>
</dbReference>
<evidence type="ECO:0000256" key="3">
    <source>
        <dbReference type="ARBA" id="ARBA00022605"/>
    </source>
</evidence>
<dbReference type="InterPro" id="IPR021130">
    <property type="entry name" value="PRib-ATP_PPHydrolase-like"/>
</dbReference>
<comment type="pathway">
    <text evidence="2 8">Amino-acid biosynthesis; L-histidine biosynthesis; L-histidine from 5-phospho-alpha-D-ribose 1-diphosphate: step 2/9.</text>
</comment>
<dbReference type="GO" id="GO:0005524">
    <property type="term" value="F:ATP binding"/>
    <property type="evidence" value="ECO:0007669"/>
    <property type="project" value="UniProtKB-KW"/>
</dbReference>
<name>A0A1F7IWA6_9BACT</name>
<dbReference type="STRING" id="1802061.A3A93_02320"/>
<dbReference type="NCBIfam" id="TIGR03188">
    <property type="entry name" value="histidine_hisI"/>
    <property type="match status" value="1"/>
</dbReference>
<dbReference type="GO" id="GO:0005737">
    <property type="term" value="C:cytoplasm"/>
    <property type="evidence" value="ECO:0007669"/>
    <property type="project" value="UniProtKB-SubCell"/>
</dbReference>
<evidence type="ECO:0000256" key="8">
    <source>
        <dbReference type="HAMAP-Rule" id="MF_01020"/>
    </source>
</evidence>
<evidence type="ECO:0000256" key="2">
    <source>
        <dbReference type="ARBA" id="ARBA00005204"/>
    </source>
</evidence>
<evidence type="ECO:0000313" key="10">
    <source>
        <dbReference type="Proteomes" id="UP000177141"/>
    </source>
</evidence>
<dbReference type="PANTHER" id="PTHR42945:SF1">
    <property type="entry name" value="HISTIDINE BIOSYNTHESIS BIFUNCTIONAL PROTEIN HIS7"/>
    <property type="match status" value="1"/>
</dbReference>
<dbReference type="GO" id="GO:0000105">
    <property type="term" value="P:L-histidine biosynthetic process"/>
    <property type="evidence" value="ECO:0007669"/>
    <property type="project" value="UniProtKB-UniRule"/>
</dbReference>
<keyword evidence="7 8" id="KW-0368">Histidine biosynthesis</keyword>
<organism evidence="9 10">
    <name type="scientific">Candidatus Roizmanbacteria bacterium RIFCSPLOWO2_01_FULL_38_12</name>
    <dbReference type="NCBI Taxonomy" id="1802061"/>
    <lineage>
        <taxon>Bacteria</taxon>
        <taxon>Candidatus Roizmaniibacteriota</taxon>
    </lineage>
</organism>
<dbReference type="FunFam" id="1.10.287.1080:FF:000002">
    <property type="entry name" value="Histidine biosynthesis bifunctional protein HisIE"/>
    <property type="match status" value="1"/>
</dbReference>
<dbReference type="InterPro" id="IPR008179">
    <property type="entry name" value="HisE"/>
</dbReference>
<dbReference type="EMBL" id="MGAL01000028">
    <property type="protein sequence ID" value="OGK47652.1"/>
    <property type="molecule type" value="Genomic_DNA"/>
</dbReference>
<keyword evidence="4 8" id="KW-0547">Nucleotide-binding</keyword>
<dbReference type="CDD" id="cd11534">
    <property type="entry name" value="NTP-PPase_HisIE_like"/>
    <property type="match status" value="1"/>
</dbReference>
<dbReference type="Gene3D" id="1.10.287.1080">
    <property type="entry name" value="MazG-like"/>
    <property type="match status" value="1"/>
</dbReference>
<protein>
    <recommendedName>
        <fullName evidence="8">Phosphoribosyl-ATP pyrophosphatase</fullName>
        <shortName evidence="8">PRA-PH</shortName>
        <ecNumber evidence="8">3.6.1.31</ecNumber>
    </recommendedName>
</protein>
<accession>A0A1F7IWA6</accession>
<comment type="caution">
    <text evidence="9">The sequence shown here is derived from an EMBL/GenBank/DDBJ whole genome shotgun (WGS) entry which is preliminary data.</text>
</comment>
<dbReference type="SUPFAM" id="SSF101386">
    <property type="entry name" value="all-alpha NTP pyrophosphatases"/>
    <property type="match status" value="1"/>
</dbReference>
<keyword evidence="6 8" id="KW-0067">ATP-binding</keyword>
<comment type="subcellular location">
    <subcellularLocation>
        <location evidence="8">Cytoplasm</location>
    </subcellularLocation>
</comment>
<evidence type="ECO:0000256" key="6">
    <source>
        <dbReference type="ARBA" id="ARBA00022840"/>
    </source>
</evidence>
<proteinExistence type="inferred from homology"/>
<evidence type="ECO:0000313" key="9">
    <source>
        <dbReference type="EMBL" id="OGK47652.1"/>
    </source>
</evidence>
<dbReference type="HAMAP" id="MF_01020">
    <property type="entry name" value="HisE"/>
    <property type="match status" value="1"/>
</dbReference>
<evidence type="ECO:0000256" key="5">
    <source>
        <dbReference type="ARBA" id="ARBA00022801"/>
    </source>
</evidence>
<comment type="catalytic activity">
    <reaction evidence="1 8">
        <text>1-(5-phospho-beta-D-ribosyl)-ATP + H2O = 1-(5-phospho-beta-D-ribosyl)-5'-AMP + diphosphate + H(+)</text>
        <dbReference type="Rhea" id="RHEA:22828"/>
        <dbReference type="ChEBI" id="CHEBI:15377"/>
        <dbReference type="ChEBI" id="CHEBI:15378"/>
        <dbReference type="ChEBI" id="CHEBI:33019"/>
        <dbReference type="ChEBI" id="CHEBI:59457"/>
        <dbReference type="ChEBI" id="CHEBI:73183"/>
        <dbReference type="EC" id="3.6.1.31"/>
    </reaction>
</comment>
<keyword evidence="3 8" id="KW-0028">Amino-acid biosynthesis</keyword>
<keyword evidence="8" id="KW-0963">Cytoplasm</keyword>
<evidence type="ECO:0000256" key="4">
    <source>
        <dbReference type="ARBA" id="ARBA00022741"/>
    </source>
</evidence>
<dbReference type="PANTHER" id="PTHR42945">
    <property type="entry name" value="HISTIDINE BIOSYNTHESIS BIFUNCTIONAL PROTEIN"/>
    <property type="match status" value="1"/>
</dbReference>
<dbReference type="Pfam" id="PF01503">
    <property type="entry name" value="PRA-PH"/>
    <property type="match status" value="1"/>
</dbReference>
<comment type="similarity">
    <text evidence="8">Belongs to the PRA-PH family.</text>
</comment>
<dbReference type="UniPathway" id="UPA00031">
    <property type="reaction ID" value="UER00007"/>
</dbReference>
<dbReference type="AlphaFoldDB" id="A0A1F7IWA6"/>
<keyword evidence="5 8" id="KW-0378">Hydrolase</keyword>
<dbReference type="NCBIfam" id="NF001611">
    <property type="entry name" value="PRK00400.1-3"/>
    <property type="match status" value="1"/>
</dbReference>
<evidence type="ECO:0000256" key="1">
    <source>
        <dbReference type="ARBA" id="ARBA00001460"/>
    </source>
</evidence>
<dbReference type="Proteomes" id="UP000177141">
    <property type="component" value="Unassembled WGS sequence"/>
</dbReference>